<comment type="caution">
    <text evidence="2">The sequence shown here is derived from an EMBL/GenBank/DDBJ whole genome shotgun (WGS) entry which is preliminary data.</text>
</comment>
<name>A0A5B7H426_PORTR</name>
<evidence type="ECO:0000313" key="2">
    <source>
        <dbReference type="EMBL" id="MPC63584.1"/>
    </source>
</evidence>
<dbReference type="AlphaFoldDB" id="A0A5B7H426"/>
<feature type="compositionally biased region" description="Basic and acidic residues" evidence="1">
    <location>
        <begin position="19"/>
        <end position="32"/>
    </location>
</feature>
<feature type="compositionally biased region" description="Polar residues" evidence="1">
    <location>
        <begin position="77"/>
        <end position="87"/>
    </location>
</feature>
<dbReference type="EMBL" id="VSRR010021004">
    <property type="protein sequence ID" value="MPC63584.1"/>
    <property type="molecule type" value="Genomic_DNA"/>
</dbReference>
<dbReference type="Proteomes" id="UP000324222">
    <property type="component" value="Unassembled WGS sequence"/>
</dbReference>
<reference evidence="2 3" key="1">
    <citation type="submission" date="2019-05" db="EMBL/GenBank/DDBJ databases">
        <title>Another draft genome of Portunus trituberculatus and its Hox gene families provides insights of decapod evolution.</title>
        <authorList>
            <person name="Jeong J.-H."/>
            <person name="Song I."/>
            <person name="Kim S."/>
            <person name="Choi T."/>
            <person name="Kim D."/>
            <person name="Ryu S."/>
            <person name="Kim W."/>
        </authorList>
    </citation>
    <scope>NUCLEOTIDE SEQUENCE [LARGE SCALE GENOMIC DNA]</scope>
    <source>
        <tissue evidence="2">Muscle</tissue>
    </source>
</reference>
<evidence type="ECO:0000313" key="3">
    <source>
        <dbReference type="Proteomes" id="UP000324222"/>
    </source>
</evidence>
<feature type="compositionally biased region" description="Basic and acidic residues" evidence="1">
    <location>
        <begin position="1"/>
        <end position="10"/>
    </location>
</feature>
<feature type="region of interest" description="Disordered" evidence="1">
    <location>
        <begin position="54"/>
        <end position="87"/>
    </location>
</feature>
<proteinExistence type="predicted"/>
<organism evidence="2 3">
    <name type="scientific">Portunus trituberculatus</name>
    <name type="common">Swimming crab</name>
    <name type="synonym">Neptunus trituberculatus</name>
    <dbReference type="NCBI Taxonomy" id="210409"/>
    <lineage>
        <taxon>Eukaryota</taxon>
        <taxon>Metazoa</taxon>
        <taxon>Ecdysozoa</taxon>
        <taxon>Arthropoda</taxon>
        <taxon>Crustacea</taxon>
        <taxon>Multicrustacea</taxon>
        <taxon>Malacostraca</taxon>
        <taxon>Eumalacostraca</taxon>
        <taxon>Eucarida</taxon>
        <taxon>Decapoda</taxon>
        <taxon>Pleocyemata</taxon>
        <taxon>Brachyura</taxon>
        <taxon>Eubrachyura</taxon>
        <taxon>Portunoidea</taxon>
        <taxon>Portunidae</taxon>
        <taxon>Portuninae</taxon>
        <taxon>Portunus</taxon>
    </lineage>
</organism>
<evidence type="ECO:0000256" key="1">
    <source>
        <dbReference type="SAM" id="MobiDB-lite"/>
    </source>
</evidence>
<sequence>MTGKETETEIPRQTMTGMERCDSERDKEDHNKRYFPLRPHILALLKAQLHNTMSDEPVASTRPYSDEPGPALHHLTTEQTHAISHIT</sequence>
<accession>A0A5B7H426</accession>
<gene>
    <name evidence="2" type="ORF">E2C01_057683</name>
</gene>
<protein>
    <submittedName>
        <fullName evidence="2">Uncharacterized protein</fullName>
    </submittedName>
</protein>
<keyword evidence="3" id="KW-1185">Reference proteome</keyword>
<feature type="region of interest" description="Disordered" evidence="1">
    <location>
        <begin position="1"/>
        <end position="32"/>
    </location>
</feature>